<protein>
    <submittedName>
        <fullName evidence="1">Uncharacterized protein</fullName>
    </submittedName>
</protein>
<evidence type="ECO:0000313" key="2">
    <source>
        <dbReference type="Proteomes" id="UP001501637"/>
    </source>
</evidence>
<accession>A0ABP6MTD4</accession>
<name>A0ABP6MTD4_9ACTN</name>
<organism evidence="1 2">
    <name type="scientific">Streptomyces rectiviolaceus</name>
    <dbReference type="NCBI Taxonomy" id="332591"/>
    <lineage>
        <taxon>Bacteria</taxon>
        <taxon>Bacillati</taxon>
        <taxon>Actinomycetota</taxon>
        <taxon>Actinomycetes</taxon>
        <taxon>Kitasatosporales</taxon>
        <taxon>Streptomycetaceae</taxon>
        <taxon>Streptomyces</taxon>
    </lineage>
</organism>
<reference evidence="2" key="1">
    <citation type="journal article" date="2019" name="Int. J. Syst. Evol. Microbiol.">
        <title>The Global Catalogue of Microorganisms (GCM) 10K type strain sequencing project: providing services to taxonomists for standard genome sequencing and annotation.</title>
        <authorList>
            <consortium name="The Broad Institute Genomics Platform"/>
            <consortium name="The Broad Institute Genome Sequencing Center for Infectious Disease"/>
            <person name="Wu L."/>
            <person name="Ma J."/>
        </authorList>
    </citation>
    <scope>NUCLEOTIDE SEQUENCE [LARGE SCALE GENOMIC DNA]</scope>
    <source>
        <strain evidence="2">JCM 9092</strain>
    </source>
</reference>
<gene>
    <name evidence="1" type="ORF">GCM10010449_52520</name>
</gene>
<keyword evidence="2" id="KW-1185">Reference proteome</keyword>
<comment type="caution">
    <text evidence="1">The sequence shown here is derived from an EMBL/GenBank/DDBJ whole genome shotgun (WGS) entry which is preliminary data.</text>
</comment>
<dbReference type="Proteomes" id="UP001501637">
    <property type="component" value="Unassembled WGS sequence"/>
</dbReference>
<proteinExistence type="predicted"/>
<dbReference type="EMBL" id="BAAAUG010000097">
    <property type="protein sequence ID" value="GAA3124313.1"/>
    <property type="molecule type" value="Genomic_DNA"/>
</dbReference>
<sequence>MSSGESATAAQAGHVCPACKKPVAAEVTRHKTMGIFVPLWKSGPCHNPSCPNYVQGQKTPTSEGAKP</sequence>
<evidence type="ECO:0000313" key="1">
    <source>
        <dbReference type="EMBL" id="GAA3124313.1"/>
    </source>
</evidence>